<proteinExistence type="predicted"/>
<dbReference type="EMBL" id="FWEW01003509">
    <property type="protein sequence ID" value="SLM39496.1"/>
    <property type="molecule type" value="Genomic_DNA"/>
</dbReference>
<evidence type="ECO:0000256" key="2">
    <source>
        <dbReference type="ARBA" id="ARBA00022827"/>
    </source>
</evidence>
<dbReference type="SUPFAM" id="SSF54373">
    <property type="entry name" value="FAD-linked reductases, C-terminal domain"/>
    <property type="match status" value="1"/>
</dbReference>
<dbReference type="Gene3D" id="3.50.50.60">
    <property type="entry name" value="FAD/NAD(P)-binding domain"/>
    <property type="match status" value="1"/>
</dbReference>
<dbReference type="AlphaFoldDB" id="A0A1W5D8P9"/>
<dbReference type="GO" id="GO:0071949">
    <property type="term" value="F:FAD binding"/>
    <property type="evidence" value="ECO:0007669"/>
    <property type="project" value="InterPro"/>
</dbReference>
<keyword evidence="1" id="KW-0285">Flavoprotein</keyword>
<keyword evidence="2" id="KW-0274">FAD</keyword>
<dbReference type="GO" id="GO:0044550">
    <property type="term" value="P:secondary metabolite biosynthetic process"/>
    <property type="evidence" value="ECO:0007669"/>
    <property type="project" value="TreeGrafter"/>
</dbReference>
<dbReference type="InterPro" id="IPR002938">
    <property type="entry name" value="FAD-bd"/>
</dbReference>
<organism evidence="5 6">
    <name type="scientific">Lasallia pustulata</name>
    <dbReference type="NCBI Taxonomy" id="136370"/>
    <lineage>
        <taxon>Eukaryota</taxon>
        <taxon>Fungi</taxon>
        <taxon>Dikarya</taxon>
        <taxon>Ascomycota</taxon>
        <taxon>Pezizomycotina</taxon>
        <taxon>Lecanoromycetes</taxon>
        <taxon>OSLEUM clade</taxon>
        <taxon>Umbilicariomycetidae</taxon>
        <taxon>Umbilicariales</taxon>
        <taxon>Umbilicariaceae</taxon>
        <taxon>Lasallia</taxon>
    </lineage>
</organism>
<keyword evidence="6" id="KW-1185">Reference proteome</keyword>
<dbReference type="SUPFAM" id="SSF51905">
    <property type="entry name" value="FAD/NAD(P)-binding domain"/>
    <property type="match status" value="1"/>
</dbReference>
<sequence>MAGMMAEEKALEIAIVGGGITGMTLALGLLSRNINVQVYERGSSFREIGAGIGFTPNSEWAMRVLDPRIHAAFKRVAVQNATDWFQWVNGYGPDSADRNDHEELVYKMYLGERGFEGCHRADFLDELVQMMPEGKVEFNKNLDSIVDRGDYKKLLLTFRDGSSEEADAVIGCDGIRSRVRQLILGEGNPASYPGYSHKYAFRGLIPMEKARAALGGDKTSTRHMHLGMDAHALTFPVAGGALLNVVAFVTDPEEWPYKDKLTAPANKIEAVEAFAGFVPAVRAVMDLLPDKLDKWAVFDTYDHPASTYVSGRVCISGDAAHAAAPYHGAGAGFGIEDALALAALIKAAETMVCQSSMSKPELLRAAFDTYNKIRLERTQWLVESSRFIGELYEWQNPEVGRDAEKCGREIDWRSQKIWNYDVNAMMREIAEEYKQKLKM</sequence>
<dbReference type="FunFam" id="3.50.50.60:FF:000153">
    <property type="entry name" value="Salicylate hydroxylase, putative"/>
    <property type="match status" value="1"/>
</dbReference>
<dbReference type="InterPro" id="IPR036188">
    <property type="entry name" value="FAD/NAD-bd_sf"/>
</dbReference>
<evidence type="ECO:0000256" key="3">
    <source>
        <dbReference type="ARBA" id="ARBA00023002"/>
    </source>
</evidence>
<dbReference type="InterPro" id="IPR051104">
    <property type="entry name" value="FAD_monoxygenase"/>
</dbReference>
<protein>
    <submittedName>
        <fullName evidence="5">Protein toxd</fullName>
    </submittedName>
</protein>
<evidence type="ECO:0000313" key="5">
    <source>
        <dbReference type="EMBL" id="SLM39496.1"/>
    </source>
</evidence>
<feature type="domain" description="FAD-binding" evidence="4">
    <location>
        <begin position="286"/>
        <end position="349"/>
    </location>
</feature>
<keyword evidence="3" id="KW-0560">Oxidoreductase</keyword>
<dbReference type="Pfam" id="PF01494">
    <property type="entry name" value="FAD_binding_3"/>
    <property type="match status" value="2"/>
</dbReference>
<dbReference type="PANTHER" id="PTHR46720">
    <property type="entry name" value="HYDROXYLASE, PUTATIVE (AFU_ORTHOLOGUE AFUA_3G01460)-RELATED"/>
    <property type="match status" value="1"/>
</dbReference>
<accession>A0A1W5D8P9</accession>
<reference evidence="6" key="1">
    <citation type="submission" date="2017-03" db="EMBL/GenBank/DDBJ databases">
        <authorList>
            <person name="Sharma R."/>
            <person name="Thines M."/>
        </authorList>
    </citation>
    <scope>NUCLEOTIDE SEQUENCE [LARGE SCALE GENOMIC DNA]</scope>
</reference>
<dbReference type="Proteomes" id="UP000192927">
    <property type="component" value="Unassembled WGS sequence"/>
</dbReference>
<dbReference type="GO" id="GO:0016491">
    <property type="term" value="F:oxidoreductase activity"/>
    <property type="evidence" value="ECO:0007669"/>
    <property type="project" value="UniProtKB-KW"/>
</dbReference>
<dbReference type="PANTHER" id="PTHR46720:SF3">
    <property type="entry name" value="FAD-BINDING DOMAIN-CONTAINING PROTEIN-RELATED"/>
    <property type="match status" value="1"/>
</dbReference>
<evidence type="ECO:0000313" key="6">
    <source>
        <dbReference type="Proteomes" id="UP000192927"/>
    </source>
</evidence>
<name>A0A1W5D8P9_9LECA</name>
<feature type="domain" description="FAD-binding" evidence="4">
    <location>
        <begin position="12"/>
        <end position="183"/>
    </location>
</feature>
<dbReference type="PRINTS" id="PR00420">
    <property type="entry name" value="RNGMNOXGNASE"/>
</dbReference>
<evidence type="ECO:0000259" key="4">
    <source>
        <dbReference type="Pfam" id="PF01494"/>
    </source>
</evidence>
<evidence type="ECO:0000256" key="1">
    <source>
        <dbReference type="ARBA" id="ARBA00022630"/>
    </source>
</evidence>